<evidence type="ECO:0000256" key="4">
    <source>
        <dbReference type="ARBA" id="ARBA00023235"/>
    </source>
</evidence>
<dbReference type="InterPro" id="IPR003762">
    <property type="entry name" value="Lara_isomerase"/>
</dbReference>
<feature type="domain" description="L-arabinose isomerase C-terminal" evidence="6">
    <location>
        <begin position="59"/>
        <end position="97"/>
    </location>
</feature>
<evidence type="ECO:0000256" key="5">
    <source>
        <dbReference type="ARBA" id="ARBA00023277"/>
    </source>
</evidence>
<dbReference type="InterPro" id="IPR055390">
    <property type="entry name" value="AraA_central"/>
</dbReference>
<feature type="domain" description="L-arabinose isomerase central" evidence="7">
    <location>
        <begin position="23"/>
        <end position="55"/>
    </location>
</feature>
<keyword evidence="3" id="KW-0464">Manganese</keyword>
<dbReference type="Pfam" id="PF24856">
    <property type="entry name" value="AraA_central"/>
    <property type="match status" value="1"/>
</dbReference>
<dbReference type="PANTHER" id="PTHR38464">
    <property type="entry name" value="L-ARABINOSE ISOMERASE"/>
    <property type="match status" value="1"/>
</dbReference>
<sequence>MPDSAPTVWFLTGSQGLYGPDDAVQRLMAEGYGFGGEGDWKTAVLLRAFKVAAEGLPGGTSFMEDYTYHLVPGEERILGAHMLEACPSLAAGTPSLHDDDVVAPDAPLPKLPVALLDLAEMTGTELALIDGRTTARRFRDELRWNHAYHRLAQGLWPNAATAAV</sequence>
<keyword evidence="9" id="KW-1185">Reference proteome</keyword>
<protein>
    <recommendedName>
        <fullName evidence="10">L-arabinose isomerase</fullName>
    </recommendedName>
</protein>
<evidence type="ECO:0008006" key="10">
    <source>
        <dbReference type="Google" id="ProtNLM"/>
    </source>
</evidence>
<dbReference type="RefSeq" id="WP_425565144.1">
    <property type="nucleotide sequence ID" value="NZ_BAAAUX010000019.1"/>
</dbReference>
<dbReference type="PANTHER" id="PTHR38464:SF1">
    <property type="entry name" value="L-ARABINOSE ISOMERASE"/>
    <property type="match status" value="1"/>
</dbReference>
<keyword evidence="2" id="KW-0054">Arabinose catabolism</keyword>
<evidence type="ECO:0000256" key="1">
    <source>
        <dbReference type="ARBA" id="ARBA00022723"/>
    </source>
</evidence>
<dbReference type="EMBL" id="BAAAUX010000019">
    <property type="protein sequence ID" value="GAA2806261.1"/>
    <property type="molecule type" value="Genomic_DNA"/>
</dbReference>
<gene>
    <name evidence="8" type="ORF">GCM10010470_46910</name>
</gene>
<comment type="caution">
    <text evidence="8">The sequence shown here is derived from an EMBL/GenBank/DDBJ whole genome shotgun (WGS) entry which is preliminary data.</text>
</comment>
<dbReference type="SUPFAM" id="SSF50443">
    <property type="entry name" value="FucI/AraA C-terminal domain-like"/>
    <property type="match status" value="1"/>
</dbReference>
<dbReference type="SUPFAM" id="SSF53743">
    <property type="entry name" value="FucI/AraA N-terminal and middle domains"/>
    <property type="match status" value="1"/>
</dbReference>
<dbReference type="InterPro" id="IPR009015">
    <property type="entry name" value="Fucose_isomerase_N/cen_sf"/>
</dbReference>
<keyword evidence="4" id="KW-0413">Isomerase</keyword>
<dbReference type="InterPro" id="IPR004216">
    <property type="entry name" value="Fuc/Ara_isomerase_C"/>
</dbReference>
<dbReference type="Proteomes" id="UP001500979">
    <property type="component" value="Unassembled WGS sequence"/>
</dbReference>
<organism evidence="8 9">
    <name type="scientific">Saccharopolyspora taberi</name>
    <dbReference type="NCBI Taxonomy" id="60895"/>
    <lineage>
        <taxon>Bacteria</taxon>
        <taxon>Bacillati</taxon>
        <taxon>Actinomycetota</taxon>
        <taxon>Actinomycetes</taxon>
        <taxon>Pseudonocardiales</taxon>
        <taxon>Pseudonocardiaceae</taxon>
        <taxon>Saccharopolyspora</taxon>
    </lineage>
</organism>
<proteinExistence type="predicted"/>
<evidence type="ECO:0000256" key="3">
    <source>
        <dbReference type="ARBA" id="ARBA00023211"/>
    </source>
</evidence>
<keyword evidence="1" id="KW-0479">Metal-binding</keyword>
<dbReference type="InterPro" id="IPR024664">
    <property type="entry name" value="Ara_Isoase_C"/>
</dbReference>
<evidence type="ECO:0000259" key="6">
    <source>
        <dbReference type="Pfam" id="PF11762"/>
    </source>
</evidence>
<accession>A0ABN3VHP4</accession>
<evidence type="ECO:0000313" key="8">
    <source>
        <dbReference type="EMBL" id="GAA2806261.1"/>
    </source>
</evidence>
<evidence type="ECO:0000313" key="9">
    <source>
        <dbReference type="Proteomes" id="UP001500979"/>
    </source>
</evidence>
<keyword evidence="5" id="KW-0119">Carbohydrate metabolism</keyword>
<evidence type="ECO:0000259" key="7">
    <source>
        <dbReference type="Pfam" id="PF24856"/>
    </source>
</evidence>
<evidence type="ECO:0000256" key="2">
    <source>
        <dbReference type="ARBA" id="ARBA00022935"/>
    </source>
</evidence>
<name>A0ABN3VHP4_9PSEU</name>
<dbReference type="Pfam" id="PF11762">
    <property type="entry name" value="Arabinose_Iso_C"/>
    <property type="match status" value="1"/>
</dbReference>
<reference evidence="8 9" key="1">
    <citation type="journal article" date="2019" name="Int. J. Syst. Evol. Microbiol.">
        <title>The Global Catalogue of Microorganisms (GCM) 10K type strain sequencing project: providing services to taxonomists for standard genome sequencing and annotation.</title>
        <authorList>
            <consortium name="The Broad Institute Genomics Platform"/>
            <consortium name="The Broad Institute Genome Sequencing Center for Infectious Disease"/>
            <person name="Wu L."/>
            <person name="Ma J."/>
        </authorList>
    </citation>
    <scope>NUCLEOTIDE SEQUENCE [LARGE SCALE GENOMIC DNA]</scope>
    <source>
        <strain evidence="8 9">JCM 9383</strain>
    </source>
</reference>